<dbReference type="CDD" id="cd17960">
    <property type="entry name" value="DEADc_DDX55"/>
    <property type="match status" value="1"/>
</dbReference>
<dbReference type="Pfam" id="PF23681">
    <property type="entry name" value="CTT_SPB4"/>
    <property type="match status" value="1"/>
</dbReference>
<dbReference type="PANTHER" id="PTHR24031">
    <property type="entry name" value="RNA HELICASE"/>
    <property type="match status" value="1"/>
</dbReference>
<feature type="domain" description="Helicase C-terminal" evidence="18">
    <location>
        <begin position="307"/>
        <end position="455"/>
    </location>
</feature>
<comment type="function">
    <text evidence="11">ATP-binding RNA helicase involved in the biogenesis of 60S ribosomal subunits. Binds 90S pre-ribosomal particles and dissociates from pre-60S ribosomal particles after processing of 27SB pre-rRNA. Required for the normal formation of 18S rRNA through the processing of pre-rRNAs at sites A0, A1 and A2, and the normal formation of 25S and 5.8S rRNAs through the processing of pre-rRNAs at sites C1 and C2.</text>
</comment>
<dbReference type="GO" id="GO:0004386">
    <property type="term" value="F:helicase activity"/>
    <property type="evidence" value="ECO:0007669"/>
    <property type="project" value="UniProtKB-KW"/>
</dbReference>
<evidence type="ECO:0000256" key="11">
    <source>
        <dbReference type="ARBA" id="ARBA00037566"/>
    </source>
</evidence>
<dbReference type="InterPro" id="IPR025313">
    <property type="entry name" value="SPB4-like_CTE"/>
</dbReference>
<evidence type="ECO:0000256" key="10">
    <source>
        <dbReference type="ARBA" id="ARBA00023242"/>
    </source>
</evidence>
<comment type="subcellular location">
    <subcellularLocation>
        <location evidence="1">Nucleus</location>
        <location evidence="1">Nucleolus</location>
    </subcellularLocation>
</comment>
<keyword evidence="20" id="KW-1185">Reference proteome</keyword>
<keyword evidence="4 14" id="KW-0547">Nucleotide-binding</keyword>
<dbReference type="RefSeq" id="XP_070862426.1">
    <property type="nucleotide sequence ID" value="XM_070999760.1"/>
</dbReference>
<evidence type="ECO:0000256" key="6">
    <source>
        <dbReference type="ARBA" id="ARBA00022806"/>
    </source>
</evidence>
<dbReference type="Proteomes" id="UP001610728">
    <property type="component" value="Unassembled WGS sequence"/>
</dbReference>
<evidence type="ECO:0000256" key="7">
    <source>
        <dbReference type="ARBA" id="ARBA00022840"/>
    </source>
</evidence>
<evidence type="ECO:0000256" key="1">
    <source>
        <dbReference type="ARBA" id="ARBA00004604"/>
    </source>
</evidence>
<evidence type="ECO:0000256" key="13">
    <source>
        <dbReference type="ARBA" id="ARBA00038757"/>
    </source>
</evidence>
<dbReference type="SMART" id="SM00487">
    <property type="entry name" value="DEXDc"/>
    <property type="match status" value="1"/>
</dbReference>
<evidence type="ECO:0000256" key="5">
    <source>
        <dbReference type="ARBA" id="ARBA00022801"/>
    </source>
</evidence>
<dbReference type="PROSITE" id="PS00039">
    <property type="entry name" value="DEAD_ATP_HELICASE"/>
    <property type="match status" value="1"/>
</dbReference>
<comment type="similarity">
    <text evidence="12">Belongs to the DEAD box helicase family. DDX55/SPB4 subfamily.</text>
</comment>
<dbReference type="Gene3D" id="3.40.50.300">
    <property type="entry name" value="P-loop containing nucleotide triphosphate hydrolases"/>
    <property type="match status" value="2"/>
</dbReference>
<comment type="catalytic activity">
    <reaction evidence="15">
        <text>ATP + H2O = ADP + phosphate + H(+)</text>
        <dbReference type="Rhea" id="RHEA:13065"/>
        <dbReference type="ChEBI" id="CHEBI:15377"/>
        <dbReference type="ChEBI" id="CHEBI:15378"/>
        <dbReference type="ChEBI" id="CHEBI:30616"/>
        <dbReference type="ChEBI" id="CHEBI:43474"/>
        <dbReference type="ChEBI" id="CHEBI:456216"/>
        <dbReference type="EC" id="3.6.4.13"/>
    </reaction>
</comment>
<keyword evidence="5 14" id="KW-0378">Hydrolase</keyword>
<keyword evidence="8 15" id="KW-0694">RNA-binding</keyword>
<name>A0ABR4MSK1_9PEZI</name>
<evidence type="ECO:0000256" key="15">
    <source>
        <dbReference type="RuleBase" id="RU365068"/>
    </source>
</evidence>
<dbReference type="InterPro" id="IPR014001">
    <property type="entry name" value="Helicase_ATP-bd"/>
</dbReference>
<keyword evidence="3" id="KW-0698">rRNA processing</keyword>
<feature type="compositionally biased region" description="Basic and acidic residues" evidence="16">
    <location>
        <begin position="637"/>
        <end position="653"/>
    </location>
</feature>
<dbReference type="EMBL" id="JABSNW010000001">
    <property type="protein sequence ID" value="KAL2891246.1"/>
    <property type="molecule type" value="Genomic_DNA"/>
</dbReference>
<comment type="domain">
    <text evidence="15">The Q motif is unique to and characteristic of the DEAD box family of RNA helicases and controls ATP binding and hydrolysis.</text>
</comment>
<evidence type="ECO:0000256" key="8">
    <source>
        <dbReference type="ARBA" id="ARBA00022884"/>
    </source>
</evidence>
<evidence type="ECO:0000259" key="17">
    <source>
        <dbReference type="PROSITE" id="PS51192"/>
    </source>
</evidence>
<dbReference type="InterPro" id="IPR011545">
    <property type="entry name" value="DEAD/DEAH_box_helicase_dom"/>
</dbReference>
<comment type="caution">
    <text evidence="19">The sequence shown here is derived from an EMBL/GenBank/DDBJ whole genome shotgun (WGS) entry which is preliminary data.</text>
</comment>
<evidence type="ECO:0000313" key="19">
    <source>
        <dbReference type="EMBL" id="KAL2891246.1"/>
    </source>
</evidence>
<dbReference type="CDD" id="cd18787">
    <property type="entry name" value="SF2_C_DEAD"/>
    <property type="match status" value="1"/>
</dbReference>
<keyword evidence="10" id="KW-0539">Nucleus</keyword>
<dbReference type="Pfam" id="PF00271">
    <property type="entry name" value="Helicase_C"/>
    <property type="match status" value="1"/>
</dbReference>
<dbReference type="InterPro" id="IPR001650">
    <property type="entry name" value="Helicase_C-like"/>
</dbReference>
<dbReference type="Pfam" id="PF13959">
    <property type="entry name" value="CTE_SPB4"/>
    <property type="match status" value="1"/>
</dbReference>
<evidence type="ECO:0000256" key="9">
    <source>
        <dbReference type="ARBA" id="ARBA00023054"/>
    </source>
</evidence>
<dbReference type="Pfam" id="PF00270">
    <property type="entry name" value="DEAD"/>
    <property type="match status" value="2"/>
</dbReference>
<evidence type="ECO:0000256" key="12">
    <source>
        <dbReference type="ARBA" id="ARBA00038002"/>
    </source>
</evidence>
<dbReference type="EC" id="3.6.4.13" evidence="15"/>
<dbReference type="SUPFAM" id="SSF52540">
    <property type="entry name" value="P-loop containing nucleoside triphosphate hydrolases"/>
    <property type="match status" value="2"/>
</dbReference>
<evidence type="ECO:0000256" key="2">
    <source>
        <dbReference type="ARBA" id="ARBA00022517"/>
    </source>
</evidence>
<dbReference type="SMART" id="SM00490">
    <property type="entry name" value="HELICc"/>
    <property type="match status" value="1"/>
</dbReference>
<organism evidence="19 20">
    <name type="scientific">Ceratocystis lukuohia</name>
    <dbReference type="NCBI Taxonomy" id="2019550"/>
    <lineage>
        <taxon>Eukaryota</taxon>
        <taxon>Fungi</taxon>
        <taxon>Dikarya</taxon>
        <taxon>Ascomycota</taxon>
        <taxon>Pezizomycotina</taxon>
        <taxon>Sordariomycetes</taxon>
        <taxon>Hypocreomycetidae</taxon>
        <taxon>Microascales</taxon>
        <taxon>Ceratocystidaceae</taxon>
        <taxon>Ceratocystis</taxon>
    </lineage>
</organism>
<reference evidence="19 20" key="1">
    <citation type="submission" date="2020-05" db="EMBL/GenBank/DDBJ databases">
        <title>Ceratocystis lukuohia genome.</title>
        <authorList>
            <person name="Harrington T.C."/>
            <person name="Kim K."/>
            <person name="Mayers C.G."/>
        </authorList>
    </citation>
    <scope>NUCLEOTIDE SEQUENCE [LARGE SCALE GENOMIC DNA]</scope>
    <source>
        <strain evidence="19 20">C4212</strain>
    </source>
</reference>
<evidence type="ECO:0000256" key="3">
    <source>
        <dbReference type="ARBA" id="ARBA00022552"/>
    </source>
</evidence>
<dbReference type="PROSITE" id="PS51194">
    <property type="entry name" value="HELICASE_CTER"/>
    <property type="match status" value="1"/>
</dbReference>
<dbReference type="PROSITE" id="PS51192">
    <property type="entry name" value="HELICASE_ATP_BIND_1"/>
    <property type="match status" value="1"/>
</dbReference>
<sequence>MSREKKADPRAWKTIQPALPSWVLDYAEASGFAKMTAVQASVLPQWISKKGTDVVVEAVTGSGKTLAFLLPICVRLLGLGEPTKRHNIASIIISPTRYVSAANAFVSLSVVANNPRVSRELASQIHQVLLSLLAFHPESAEMLPFLDPENEEKRPVTTTPVIVPQLLVGGSVTPAADLAFFMRTSPNIIISTPGRLVELLQSRHVHCPQSSFEMLVLDEADRLLDLGFKQDIQRVLGILPKQRRTGLFSASVSEAVSEIIRVGLRNPVKISVRVKSLRDGGIIEDRKVPASLEMRYIATPASHKLPALAKLLDKMEKMPQKTIVFVGTCAQVDYFQHILPLMLPKCYTTIPLHGKHATNVRERNFTRFVTSTSPSVLFTTDLAARGLDIPQVDLVVQIDPPSDPKVFIHRNGRAGRAGRKGLALVMLHSGHEETYTEFLEIRQTPIFPLTTPDVSIAPDEAARTAETIRTLARSDRAVYDKAQKAFVSWVRSYTKHAASSIFRAQDLDWADLAEAWGLLRMPGMPELKTWDGDRMLGQSIDWDTFAYKDKAREKLRLEALAEEKADGGAKAAAAKAERLLKRKKNEAWSLKSGRDDVRSDRRDKRQKKAEAKRMATMTEAEKVEKADLDIMLSKIREQNATRKTVSKEEKAEEFGGFDD</sequence>
<dbReference type="GeneID" id="98114850"/>
<feature type="region of interest" description="Disordered" evidence="16">
    <location>
        <begin position="637"/>
        <end position="659"/>
    </location>
</feature>
<dbReference type="InterPro" id="IPR056330">
    <property type="entry name" value="CTT_SPB4"/>
</dbReference>
<evidence type="ECO:0000256" key="16">
    <source>
        <dbReference type="SAM" id="MobiDB-lite"/>
    </source>
</evidence>
<evidence type="ECO:0000259" key="18">
    <source>
        <dbReference type="PROSITE" id="PS51194"/>
    </source>
</evidence>
<keyword evidence="2" id="KW-0690">Ribosome biogenesis</keyword>
<proteinExistence type="inferred from homology"/>
<protein>
    <recommendedName>
        <fullName evidence="15">ATP-dependent RNA helicase</fullName>
        <ecNumber evidence="15">3.6.4.13</ecNumber>
    </recommendedName>
</protein>
<keyword evidence="7 14" id="KW-0067">ATP-binding</keyword>
<dbReference type="SMART" id="SM01178">
    <property type="entry name" value="DUF4217"/>
    <property type="match status" value="1"/>
</dbReference>
<feature type="region of interest" description="Disordered" evidence="16">
    <location>
        <begin position="590"/>
        <end position="620"/>
    </location>
</feature>
<keyword evidence="9" id="KW-0175">Coiled coil</keyword>
<dbReference type="InterPro" id="IPR027417">
    <property type="entry name" value="P-loop_NTPase"/>
</dbReference>
<evidence type="ECO:0000256" key="4">
    <source>
        <dbReference type="ARBA" id="ARBA00022741"/>
    </source>
</evidence>
<evidence type="ECO:0000313" key="20">
    <source>
        <dbReference type="Proteomes" id="UP001610728"/>
    </source>
</evidence>
<feature type="domain" description="Helicase ATP-binding" evidence="17">
    <location>
        <begin position="45"/>
        <end position="270"/>
    </location>
</feature>
<keyword evidence="6 14" id="KW-0347">Helicase</keyword>
<feature type="compositionally biased region" description="Basic and acidic residues" evidence="16">
    <location>
        <begin position="592"/>
        <end position="620"/>
    </location>
</feature>
<accession>A0ABR4MSK1</accession>
<comment type="subunit">
    <text evidence="13">Component of pre-60S ribosomal complexes.</text>
</comment>
<comment type="function">
    <text evidence="15">RNA helicase.</text>
</comment>
<dbReference type="InterPro" id="IPR000629">
    <property type="entry name" value="RNA-helicase_DEAD-box_CS"/>
</dbReference>
<gene>
    <name evidence="19" type="ORF">HOO65_010604</name>
</gene>
<evidence type="ECO:0000256" key="14">
    <source>
        <dbReference type="RuleBase" id="RU000492"/>
    </source>
</evidence>